<dbReference type="SUPFAM" id="SSF52540">
    <property type="entry name" value="P-loop containing nucleoside triphosphate hydrolases"/>
    <property type="match status" value="2"/>
</dbReference>
<name>X0YKE1_9ZZZZ</name>
<sequence length="401" mass="45050">MNDISNLTENHLNTRQKYAFNMMKQRKNIFLTGQGGTGKSYTLKVFINYCIKKGISYGITSTTGVSALLIRGTTLHSWSGILLGMEDKITLLERVRKRDKAYKRWLYTQVLVIDEISMMSPELLEKLDYIGKKIRKSLKPFGGIQLIFCGDFAQLPPVKSDFCFKSAIWNLLVDKIIYLTENMRQTQEIFKNLLAAVRMGNVTQETVDLLKTRVGAYIETPEGIVPTKLYSHRATVAKINHDSLVSLITQNNPIVTFSAKDNVKRKDGRMVDSRYRDQYLGRINKIFQATKTLELCVGAQVMLLFNLDLQAGLANGSRGVVIGFKNGLPVVRFMNGVETPIDKASWSMKISDNVVVSRKQTPLNLAWAITIHKCQGSTLDCAQMDLGATIFSYGQAYTALS</sequence>
<dbReference type="InterPro" id="IPR027417">
    <property type="entry name" value="P-loop_NTPase"/>
</dbReference>
<dbReference type="InterPro" id="IPR003593">
    <property type="entry name" value="AAA+_ATPase"/>
</dbReference>
<keyword evidence="3" id="KW-0378">Hydrolase</keyword>
<evidence type="ECO:0000256" key="6">
    <source>
        <dbReference type="ARBA" id="ARBA00023125"/>
    </source>
</evidence>
<keyword evidence="4" id="KW-0347">Helicase</keyword>
<dbReference type="PANTHER" id="PTHR47642">
    <property type="entry name" value="ATP-DEPENDENT DNA HELICASE"/>
    <property type="match status" value="1"/>
</dbReference>
<dbReference type="GO" id="GO:0000723">
    <property type="term" value="P:telomere maintenance"/>
    <property type="evidence" value="ECO:0007669"/>
    <property type="project" value="InterPro"/>
</dbReference>
<dbReference type="Pfam" id="PF21530">
    <property type="entry name" value="Pif1_2B_dom"/>
    <property type="match status" value="1"/>
</dbReference>
<reference evidence="10" key="1">
    <citation type="journal article" date="2014" name="Front. Microbiol.">
        <title>High frequency of phylogenetically diverse reductive dehalogenase-homologous genes in deep subseafloor sedimentary metagenomes.</title>
        <authorList>
            <person name="Kawai M."/>
            <person name="Futagami T."/>
            <person name="Toyoda A."/>
            <person name="Takaki Y."/>
            <person name="Nishi S."/>
            <person name="Hori S."/>
            <person name="Arai W."/>
            <person name="Tsubouchi T."/>
            <person name="Morono Y."/>
            <person name="Uchiyama I."/>
            <person name="Ito T."/>
            <person name="Fujiyama A."/>
            <person name="Inagaki F."/>
            <person name="Takami H."/>
        </authorList>
    </citation>
    <scope>NUCLEOTIDE SEQUENCE</scope>
    <source>
        <strain evidence="10">Expedition CK06-06</strain>
    </source>
</reference>
<evidence type="ECO:0000256" key="3">
    <source>
        <dbReference type="ARBA" id="ARBA00022801"/>
    </source>
</evidence>
<evidence type="ECO:0000256" key="5">
    <source>
        <dbReference type="ARBA" id="ARBA00022840"/>
    </source>
</evidence>
<organism evidence="10">
    <name type="scientific">marine sediment metagenome</name>
    <dbReference type="NCBI Taxonomy" id="412755"/>
    <lineage>
        <taxon>unclassified sequences</taxon>
        <taxon>metagenomes</taxon>
        <taxon>ecological metagenomes</taxon>
    </lineage>
</organism>
<dbReference type="InterPro" id="IPR010285">
    <property type="entry name" value="DNA_helicase_pif1-like_DEAD"/>
</dbReference>
<dbReference type="Gene3D" id="3.40.50.300">
    <property type="entry name" value="P-loop containing nucleotide triphosphate hydrolases"/>
    <property type="match status" value="1"/>
</dbReference>
<keyword evidence="8" id="KW-0413">Isomerase</keyword>
<keyword evidence="7" id="KW-0234">DNA repair</keyword>
<accession>X0YKE1</accession>
<dbReference type="PANTHER" id="PTHR47642:SF5">
    <property type="entry name" value="ATP-DEPENDENT DNA HELICASE"/>
    <property type="match status" value="1"/>
</dbReference>
<dbReference type="Pfam" id="PF05970">
    <property type="entry name" value="PIF1"/>
    <property type="match status" value="1"/>
</dbReference>
<keyword evidence="1" id="KW-0547">Nucleotide-binding</keyword>
<keyword evidence="6" id="KW-0238">DNA-binding</keyword>
<evidence type="ECO:0000256" key="7">
    <source>
        <dbReference type="ARBA" id="ARBA00023204"/>
    </source>
</evidence>
<evidence type="ECO:0000259" key="9">
    <source>
        <dbReference type="SMART" id="SM00382"/>
    </source>
</evidence>
<evidence type="ECO:0000256" key="2">
    <source>
        <dbReference type="ARBA" id="ARBA00022763"/>
    </source>
</evidence>
<dbReference type="InterPro" id="IPR049163">
    <property type="entry name" value="Pif1-like_2B_dom"/>
</dbReference>
<dbReference type="AlphaFoldDB" id="X0YKE1"/>
<evidence type="ECO:0000313" key="10">
    <source>
        <dbReference type="EMBL" id="GAG56485.1"/>
    </source>
</evidence>
<evidence type="ECO:0000256" key="8">
    <source>
        <dbReference type="ARBA" id="ARBA00023235"/>
    </source>
</evidence>
<protein>
    <recommendedName>
        <fullName evidence="9">AAA+ ATPase domain-containing protein</fullName>
    </recommendedName>
</protein>
<dbReference type="EMBL" id="BART01002101">
    <property type="protein sequence ID" value="GAG56485.1"/>
    <property type="molecule type" value="Genomic_DNA"/>
</dbReference>
<comment type="caution">
    <text evidence="10">The sequence shown here is derived from an EMBL/GenBank/DDBJ whole genome shotgun (WGS) entry which is preliminary data.</text>
</comment>
<feature type="non-terminal residue" evidence="10">
    <location>
        <position position="401"/>
    </location>
</feature>
<dbReference type="CDD" id="cd18037">
    <property type="entry name" value="DEXSc_Pif1_like"/>
    <property type="match status" value="1"/>
</dbReference>
<proteinExistence type="predicted"/>
<dbReference type="GO" id="GO:0006281">
    <property type="term" value="P:DNA repair"/>
    <property type="evidence" value="ECO:0007669"/>
    <property type="project" value="InterPro"/>
</dbReference>
<evidence type="ECO:0000256" key="4">
    <source>
        <dbReference type="ARBA" id="ARBA00022806"/>
    </source>
</evidence>
<dbReference type="SMART" id="SM00382">
    <property type="entry name" value="AAA"/>
    <property type="match status" value="1"/>
</dbReference>
<dbReference type="GO" id="GO:0003678">
    <property type="term" value="F:DNA helicase activity"/>
    <property type="evidence" value="ECO:0007669"/>
    <property type="project" value="InterPro"/>
</dbReference>
<keyword evidence="2" id="KW-0227">DNA damage</keyword>
<dbReference type="CDD" id="cd18809">
    <property type="entry name" value="SF1_C_RecD"/>
    <property type="match status" value="1"/>
</dbReference>
<gene>
    <name evidence="10" type="ORF">S01H4_06701</name>
</gene>
<feature type="domain" description="AAA+ ATPase" evidence="9">
    <location>
        <begin position="25"/>
        <end position="184"/>
    </location>
</feature>
<evidence type="ECO:0000256" key="1">
    <source>
        <dbReference type="ARBA" id="ARBA00022741"/>
    </source>
</evidence>
<dbReference type="InterPro" id="IPR051055">
    <property type="entry name" value="PIF1_helicase"/>
</dbReference>
<keyword evidence="5" id="KW-0067">ATP-binding</keyword>